<dbReference type="KEGG" id="sco:SCP1.122"/>
<keyword evidence="3" id="KW-1185">Reference proteome</keyword>
<dbReference type="EMBL" id="AL589148">
    <property type="protein sequence ID" value="CAC36643.1"/>
    <property type="molecule type" value="Genomic_DNA"/>
</dbReference>
<evidence type="ECO:0000313" key="3">
    <source>
        <dbReference type="Proteomes" id="UP000001973"/>
    </source>
</evidence>
<dbReference type="PANTHER" id="PTHR30448:SF0">
    <property type="entry name" value="RNASE ADAPTER PROTEIN RAPZ"/>
    <property type="match status" value="1"/>
</dbReference>
<proteinExistence type="predicted"/>
<reference evidence="2 3" key="3">
    <citation type="journal article" date="2008" name="Proc. Natl. Acad. Sci. U.S.A.">
        <title>2-Alkyl-4-hydroxymethylfuran-3-carboxylic acids, antibiotic production inducers discovered by Streptomyces coelicolor genome mining.</title>
        <authorList>
            <person name="Corre C."/>
            <person name="Song L."/>
            <person name="O'Rourke S."/>
            <person name="Chater K.F."/>
            <person name="Challis G.L."/>
        </authorList>
    </citation>
    <scope>NUCLEOTIDE SEQUENCE [LARGE SCALE GENOMIC DNA]</scope>
    <source>
        <strain evidence="3">ATCC BAA-471 / A3(2) / M145</strain>
    </source>
</reference>
<sequence length="246" mass="26834">MHSIQLISFGYLHLPTSPDGTPIPPAADRVEDVRDRLRDPAAARDILDLDGLHPRVQDVVAATPGARELLANLCEYATLPTRPRRIAIGCAGGRHRASALTELLAQALRERGYQVDVEHLHVRLPRVLDAARSQETVRPPVVVLCGSTKFWDALAEANLYETAAGRIVLAPGCDMKVAHPLWDEPGRAARLKDMLDALHRQKIALADQVLVVNPGGYIGESTRNEVAYARSLGKPIRFTHPVPDGA</sequence>
<dbReference type="PANTHER" id="PTHR30448">
    <property type="entry name" value="RNASE ADAPTER PROTEIN RAPZ"/>
    <property type="match status" value="1"/>
</dbReference>
<reference evidence="2 3" key="1">
    <citation type="journal article" date="1998" name="J. Bacteriol.">
        <title>Cloning and physical mapping of the EcoRI fragments of the giant linear plasmid SCP1.</title>
        <authorList>
            <person name="Redenbach M."/>
            <person name="Ikeda K."/>
            <person name="Yamasaki M."/>
            <person name="Kinashi H."/>
        </authorList>
    </citation>
    <scope>NUCLEOTIDE SEQUENCE [LARGE SCALE GENOMIC DNA]</scope>
    <source>
        <strain evidence="3">ATCC BAA-471 / A3(2) / M145</strain>
    </source>
</reference>
<gene>
    <name evidence="2" type="ordered locus">SCP1.122</name>
</gene>
<dbReference type="AlphaFoldDB" id="Q9AD28"/>
<geneLocation type="plasmid" evidence="3">
    <name>SCP1</name>
</geneLocation>
<dbReference type="PATRIC" id="fig|100226.15.peg.8071"/>
<dbReference type="Pfam" id="PF22740">
    <property type="entry name" value="PapZ_C"/>
    <property type="match status" value="1"/>
</dbReference>
<reference evidence="3" key="2">
    <citation type="journal article" date="2002" name="Nature">
        <title>Complete genome sequence of the model actinomycete Streptomyces coelicolor A3(2).</title>
        <authorList>
            <person name="Bentley S.D."/>
            <person name="Chater K.F."/>
            <person name="Cerdeno-Tarraga A.M."/>
            <person name="Challis G.L."/>
            <person name="Thomson N.R."/>
            <person name="James K.D."/>
            <person name="Harris D.E."/>
            <person name="Quail M.A."/>
            <person name="Kieser H."/>
            <person name="Harper D."/>
            <person name="Bateman A."/>
            <person name="Brown S."/>
            <person name="Chandra G."/>
            <person name="Chen C.W."/>
            <person name="Collins M."/>
            <person name="Cronin A."/>
            <person name="Fraser A."/>
            <person name="Goble A."/>
            <person name="Hidalgo J."/>
            <person name="Hornsby T."/>
            <person name="Howarth S."/>
            <person name="Huang C.H."/>
            <person name="Kieser T."/>
            <person name="Larke L."/>
            <person name="Murphy L."/>
            <person name="Oliver K."/>
            <person name="O'Neil S."/>
            <person name="Rabbinowitsch E."/>
            <person name="Rajandream M.A."/>
            <person name="Rutherford K."/>
            <person name="Rutter S."/>
            <person name="Seeger K."/>
            <person name="Saunders D."/>
            <person name="Sharp S."/>
            <person name="Squares R."/>
            <person name="Squares S."/>
            <person name="Taylor K."/>
            <person name="Warren T."/>
            <person name="Wietzorrek A."/>
            <person name="Woodward J."/>
            <person name="Barrell B.G."/>
            <person name="Parkhill J."/>
            <person name="Hopwood D.A."/>
        </authorList>
    </citation>
    <scope>NUCLEOTIDE SEQUENCE [LARGE SCALE GENOMIC DNA]</scope>
    <source>
        <strain evidence="3">ATCC BAA-471 / A3(2) / M145</strain>
    </source>
</reference>
<dbReference type="Proteomes" id="UP000001973">
    <property type="component" value="Plasmid SCP1"/>
</dbReference>
<protein>
    <recommendedName>
        <fullName evidence="1">RapZ C-terminal domain-containing protein</fullName>
    </recommendedName>
</protein>
<name>Q9AD28_STRCO</name>
<feature type="domain" description="RapZ C-terminal" evidence="1">
    <location>
        <begin position="3"/>
        <end position="122"/>
    </location>
</feature>
<evidence type="ECO:0000259" key="1">
    <source>
        <dbReference type="Pfam" id="PF22740"/>
    </source>
</evidence>
<reference evidence="2 3" key="4">
    <citation type="journal article" date="2009" name="Mol. Microbiol.">
        <title>Extracellular signalling, translational control, two repressors and an activator all contribute to the regulation of methylenomycin production in Streptomyces coelicolor.</title>
        <authorList>
            <person name="O'Rourke S."/>
            <person name="Wietzorrek A."/>
            <person name="Fowler K."/>
            <person name="Corre C."/>
            <person name="Challis G.L."/>
            <person name="Chater K.F."/>
        </authorList>
    </citation>
    <scope>NUCLEOTIDE SEQUENCE [LARGE SCALE GENOMIC DNA]</scope>
    <source>
        <strain evidence="3">ATCC BAA-471 / A3(2) / M145</strain>
    </source>
</reference>
<dbReference type="STRING" id="100226.gene:17765627"/>
<dbReference type="GO" id="GO:0060090">
    <property type="term" value="F:molecular adaptor activity"/>
    <property type="evidence" value="ECO:0000318"/>
    <property type="project" value="GO_Central"/>
</dbReference>
<accession>Q9AD28</accession>
<organism evidence="2 3">
    <name type="scientific">Streptomyces coelicolor (strain ATCC BAA-471 / A3(2) / M145)</name>
    <dbReference type="NCBI Taxonomy" id="100226"/>
    <lineage>
        <taxon>Bacteria</taxon>
        <taxon>Bacillati</taxon>
        <taxon>Actinomycetota</taxon>
        <taxon>Actinomycetes</taxon>
        <taxon>Kitasatosporales</taxon>
        <taxon>Streptomycetaceae</taxon>
        <taxon>Streptomyces</taxon>
        <taxon>Streptomyces albidoflavus group</taxon>
    </lineage>
</organism>
<dbReference type="InParanoid" id="Q9AD28"/>
<dbReference type="HOGENOM" id="CLU_1128529_0_0_11"/>
<dbReference type="OrthoDB" id="3217588at2"/>
<dbReference type="InterPro" id="IPR053931">
    <property type="entry name" value="RapZ_C"/>
</dbReference>
<dbReference type="InterPro" id="IPR005337">
    <property type="entry name" value="RapZ-like"/>
</dbReference>
<evidence type="ECO:0000313" key="2">
    <source>
        <dbReference type="EMBL" id="CAC36643.1"/>
    </source>
</evidence>
<dbReference type="GO" id="GO:0005524">
    <property type="term" value="F:ATP binding"/>
    <property type="evidence" value="ECO:0007669"/>
    <property type="project" value="InterPro"/>
</dbReference>